<dbReference type="Pfam" id="PF01246">
    <property type="entry name" value="Ribosomal_L24e"/>
    <property type="match status" value="1"/>
</dbReference>
<evidence type="ECO:0000313" key="4">
    <source>
        <dbReference type="Proteomes" id="UP000013776"/>
    </source>
</evidence>
<comment type="caution">
    <text evidence="3">The sequence shown here is derived from an EMBL/GenBank/DDBJ whole genome shotgun (WGS) entry which is preliminary data.</text>
</comment>
<evidence type="ECO:0000256" key="1">
    <source>
        <dbReference type="ARBA" id="ARBA00005647"/>
    </source>
</evidence>
<dbReference type="InterPro" id="IPR056366">
    <property type="entry name" value="Ribosomal_eL24"/>
</dbReference>
<gene>
    <name evidence="3" type="ORF">TAPDE_002423</name>
</gene>
<dbReference type="GO" id="GO:0042273">
    <property type="term" value="P:ribosomal large subunit biogenesis"/>
    <property type="evidence" value="ECO:0007669"/>
    <property type="project" value="TreeGrafter"/>
</dbReference>
<dbReference type="OrthoDB" id="10262490at2759"/>
<dbReference type="InterPro" id="IPR000988">
    <property type="entry name" value="Ribosomal_eL24-rel_N"/>
</dbReference>
<feature type="domain" description="Large ribosomal subunit protein eL24-related N-terminal" evidence="2">
    <location>
        <begin position="1"/>
        <end position="23"/>
    </location>
</feature>
<evidence type="ECO:0000259" key="2">
    <source>
        <dbReference type="Pfam" id="PF01246"/>
    </source>
</evidence>
<organism evidence="3 4">
    <name type="scientific">Taphrina deformans (strain PYCC 5710 / ATCC 11124 / CBS 356.35 / IMI 108563 / JCM 9778 / NBRC 8474)</name>
    <name type="common">Peach leaf curl fungus</name>
    <name type="synonym">Lalaria deformans</name>
    <dbReference type="NCBI Taxonomy" id="1097556"/>
    <lineage>
        <taxon>Eukaryota</taxon>
        <taxon>Fungi</taxon>
        <taxon>Dikarya</taxon>
        <taxon>Ascomycota</taxon>
        <taxon>Taphrinomycotina</taxon>
        <taxon>Taphrinomycetes</taxon>
        <taxon>Taphrinales</taxon>
        <taxon>Taphrinaceae</taxon>
        <taxon>Taphrina</taxon>
    </lineage>
</organism>
<dbReference type="GO" id="GO:0003735">
    <property type="term" value="F:structural constituent of ribosome"/>
    <property type="evidence" value="ECO:0007669"/>
    <property type="project" value="InterPro"/>
</dbReference>
<dbReference type="GO" id="GO:0005730">
    <property type="term" value="C:nucleolus"/>
    <property type="evidence" value="ECO:0007669"/>
    <property type="project" value="TreeGrafter"/>
</dbReference>
<keyword evidence="4" id="KW-1185">Reference proteome</keyword>
<dbReference type="Proteomes" id="UP000013776">
    <property type="component" value="Unassembled WGS sequence"/>
</dbReference>
<dbReference type="InterPro" id="IPR038630">
    <property type="entry name" value="L24e/L24_sf"/>
</dbReference>
<dbReference type="STRING" id="1097556.R4X9J0"/>
<name>R4X9J0_TAPDE</name>
<sequence length="140" mass="16383">MKRNPRKVRWTKAFRKAAGKEMVIDTTLTFAARRNVPIKYNRDTVQKTLQAMERVSEIRKKRELAFYKSRMAGNKDRELEAAKKLIAANIPMYAEQAEEVPDLMETISEDEEEEKEAVKIPILLKNKNKKRQVSSRMQVD</sequence>
<dbReference type="PANTHER" id="PTHR10792">
    <property type="entry name" value="60S RIBOSOMAL PROTEIN L24"/>
    <property type="match status" value="1"/>
</dbReference>
<dbReference type="eggNOG" id="KOG1723">
    <property type="taxonomic scope" value="Eukaryota"/>
</dbReference>
<comment type="similarity">
    <text evidence="1">Belongs to the eukaryotic ribosomal protein eL24 family.</text>
</comment>
<accession>R4X9J0</accession>
<protein>
    <submittedName>
        <fullName evidence="3">Ribosome biogenesis protein RLP24</fullName>
    </submittedName>
</protein>
<dbReference type="AlphaFoldDB" id="R4X9J0"/>
<reference evidence="3 4" key="1">
    <citation type="journal article" date="2013" name="MBio">
        <title>Genome sequencing of the plant pathogen Taphrina deformans, the causal agent of peach leaf curl.</title>
        <authorList>
            <person name="Cisse O.H."/>
            <person name="Almeida J.M.G.C.F."/>
            <person name="Fonseca A."/>
            <person name="Kumar A.A."/>
            <person name="Salojaervi J."/>
            <person name="Overmyer K."/>
            <person name="Hauser P.M."/>
            <person name="Pagni M."/>
        </authorList>
    </citation>
    <scope>NUCLEOTIDE SEQUENCE [LARGE SCALE GENOMIC DNA]</scope>
    <source>
        <strain evidence="4">PYCC 5710 / ATCC 11124 / CBS 356.35 / IMI 108563 / JCM 9778 / NBRC 8474</strain>
    </source>
</reference>
<evidence type="ECO:0000313" key="3">
    <source>
        <dbReference type="EMBL" id="CCG82426.1"/>
    </source>
</evidence>
<dbReference type="Gene3D" id="2.30.170.20">
    <property type="entry name" value="Ribosomal protein L24e"/>
    <property type="match status" value="1"/>
</dbReference>
<dbReference type="EMBL" id="CAHR02000084">
    <property type="protein sequence ID" value="CCG82426.1"/>
    <property type="molecule type" value="Genomic_DNA"/>
</dbReference>
<dbReference type="PANTHER" id="PTHR10792:SF8">
    <property type="entry name" value="RIBOSOME BIOGENESIS PROTEIN RLP24-RELATED"/>
    <property type="match status" value="1"/>
</dbReference>
<proteinExistence type="inferred from homology"/>